<keyword evidence="1" id="KW-0812">Transmembrane</keyword>
<keyword evidence="3" id="KW-1185">Reference proteome</keyword>
<keyword evidence="1" id="KW-0472">Membrane</keyword>
<organism evidence="2 3">
    <name type="scientific">Oecophyllibacter saccharovorans</name>
    <dbReference type="NCBI Taxonomy" id="2558360"/>
    <lineage>
        <taxon>Bacteria</taxon>
        <taxon>Pseudomonadati</taxon>
        <taxon>Pseudomonadota</taxon>
        <taxon>Alphaproteobacteria</taxon>
        <taxon>Acetobacterales</taxon>
        <taxon>Acetobacteraceae</taxon>
        <taxon>Oecophyllibacter</taxon>
    </lineage>
</organism>
<dbReference type="Proteomes" id="UP000315037">
    <property type="component" value="Unassembled WGS sequence"/>
</dbReference>
<protein>
    <recommendedName>
        <fullName evidence="4">AsmA-like C-terminal domain-containing protein</fullName>
    </recommendedName>
</protein>
<comment type="caution">
    <text evidence="2">The sequence shown here is derived from an EMBL/GenBank/DDBJ whole genome shotgun (WGS) entry which is preliminary data.</text>
</comment>
<proteinExistence type="predicted"/>
<gene>
    <name evidence="2" type="ORF">E3202_07490</name>
</gene>
<name>A0A506ULV7_9PROT</name>
<evidence type="ECO:0000256" key="1">
    <source>
        <dbReference type="SAM" id="Phobius"/>
    </source>
</evidence>
<evidence type="ECO:0008006" key="4">
    <source>
        <dbReference type="Google" id="ProtNLM"/>
    </source>
</evidence>
<evidence type="ECO:0000313" key="2">
    <source>
        <dbReference type="EMBL" id="TPW34326.1"/>
    </source>
</evidence>
<dbReference type="AlphaFoldDB" id="A0A506ULV7"/>
<sequence length="1107" mass="119107">MTDSAPTPDRASPEGEKSPARARKSWLKRLLLLLFSLPLLLLGLVVVLLAVLFIRLSLGPVDLTRLAQRWEPVLISHSGLDGPLPVGALSWQKVLLSWSWHAPLEVSFQVAGLALGQPAMPAVDMIESVQVTLGLEDILRRQIALRAVQVSGVKLGLLQAGTGQLDLLPPGLTGATPPAGAASRHPAHSWLTLAGLRQLSLHRIRVDVQEADGTYPASPVHLAATDFSTRYQPGRGWAGHGVISVTHGNQKVLLTADLAPQGHGRTLWHVASTPVVPADFTYVIPSMQAGLVLPWHVPLSLQASGELVRTRYGFDRPVTAQLNVHLGEGYVTQVGPTGPAPPERLASGDATVNMVWGTSAPYRSLRVSVPQLRLVLLDAKDRTVPLEVDTEVALDDWQGPRRMDVELTAALGTFDFSTLGSIWPLGFVKGGRNWMVRNMTAGWGKDFRIHTHLTSATGPDDLKVAVLSGQLNGEDLTVWWLRPIQPVTGLAAQARFATNDPNTLVINLQHGKLADGHGGAVDVADGRVTLTSLLHQVQYGDIRLHLESSFASVLDILSHPRLHMLSRHPLPLSHPTGRQDGRLNIFLPLYSWVTMDYIDVSALIRCENLGADVRGVGPVRHTDGLLKLTSDYLAFKGSTLIRDIPITLQTWSNLDRPEPGVPLNRVSASAVLTPRDVAGFGLKLPKHFFTGRALVQGRLLQLAGLPHRGYLDVAAHADLTPAGITTLLWKKAPGQPAEVSAHARWTGGQLTALDDLQARGPGLQLTGRTLLRAGEVAGVQFPHFQLGRTEGTLLTKWPVSRAPELPYVVALQANVLDASPLFETRAPNSGARKPPATGTTGRALLPKGRWQLSMDVGKIYYKPQAALDGVQVRASWDRQQLAQGLVNIAGPYRVHAAITPDPRLPAVRQLKADGDDLGGLFATLGMTRRFSGGKLELDGRFAPDPQGGGAGLGLGLPPFKGRLIVRNFALNNPPGILRFLAHLSFAHSDLLRDNRFGGLQLIVGLEDRDRVLKLANGLLANPIVGGTAAGTINLPRKWLDIAGTISPFYALNSLPGHIPVVGWVFAPQKGSGILAATYSVKGPLDKPKISVDPFTLLLPGILRLLVP</sequence>
<dbReference type="RefSeq" id="WP_165600930.1">
    <property type="nucleotide sequence ID" value="NZ_SORZ01000002.1"/>
</dbReference>
<dbReference type="EMBL" id="SORZ01000002">
    <property type="protein sequence ID" value="TPW34326.1"/>
    <property type="molecule type" value="Genomic_DNA"/>
</dbReference>
<accession>A0A506ULV7</accession>
<keyword evidence="1" id="KW-1133">Transmembrane helix</keyword>
<feature type="transmembrane region" description="Helical" evidence="1">
    <location>
        <begin position="30"/>
        <end position="54"/>
    </location>
</feature>
<reference evidence="2 3" key="1">
    <citation type="submission" date="2019-03" db="EMBL/GenBank/DDBJ databases">
        <title>The complete genome sequence of Neokomagataea sp. Jb2 NBRC113641.</title>
        <authorList>
            <person name="Chua K.-O."/>
            <person name="Chan K.-G."/>
            <person name="See-Too W.-S."/>
        </authorList>
    </citation>
    <scope>NUCLEOTIDE SEQUENCE [LARGE SCALE GENOMIC DNA]</scope>
    <source>
        <strain evidence="2 3">Jb2</strain>
    </source>
</reference>
<evidence type="ECO:0000313" key="3">
    <source>
        <dbReference type="Proteomes" id="UP000315037"/>
    </source>
</evidence>